<dbReference type="Proteomes" id="UP000050794">
    <property type="component" value="Unassembled WGS sequence"/>
</dbReference>
<proteinExistence type="predicted"/>
<evidence type="ECO:0000313" key="1">
    <source>
        <dbReference type="EMBL" id="VDM25495.1"/>
    </source>
</evidence>
<evidence type="ECO:0000313" key="3">
    <source>
        <dbReference type="WBParaSite" id="TCNE_0000111601-mRNA-1"/>
    </source>
</evidence>
<accession>A0A183TXZ7</accession>
<organism evidence="2 3">
    <name type="scientific">Toxocara canis</name>
    <name type="common">Canine roundworm</name>
    <dbReference type="NCBI Taxonomy" id="6265"/>
    <lineage>
        <taxon>Eukaryota</taxon>
        <taxon>Metazoa</taxon>
        <taxon>Ecdysozoa</taxon>
        <taxon>Nematoda</taxon>
        <taxon>Chromadorea</taxon>
        <taxon>Rhabditida</taxon>
        <taxon>Spirurina</taxon>
        <taxon>Ascaridomorpha</taxon>
        <taxon>Ascaridoidea</taxon>
        <taxon>Toxocaridae</taxon>
        <taxon>Toxocara</taxon>
    </lineage>
</organism>
<gene>
    <name evidence="1" type="ORF">TCNE_LOCUS1117</name>
</gene>
<reference evidence="3" key="1">
    <citation type="submission" date="2016-06" db="UniProtKB">
        <authorList>
            <consortium name="WormBaseParasite"/>
        </authorList>
    </citation>
    <scope>IDENTIFICATION</scope>
</reference>
<dbReference type="AlphaFoldDB" id="A0A183TXZ7"/>
<name>A0A183TXZ7_TOXCA</name>
<keyword evidence="2" id="KW-1185">Reference proteome</keyword>
<dbReference type="WBParaSite" id="TCNE_0000111601-mRNA-1">
    <property type="protein sequence ID" value="TCNE_0000111601-mRNA-1"/>
    <property type="gene ID" value="TCNE_0000111601"/>
</dbReference>
<reference evidence="1 2" key="2">
    <citation type="submission" date="2018-11" db="EMBL/GenBank/DDBJ databases">
        <authorList>
            <consortium name="Pathogen Informatics"/>
        </authorList>
    </citation>
    <scope>NUCLEOTIDE SEQUENCE [LARGE SCALE GENOMIC DNA]</scope>
</reference>
<evidence type="ECO:0000313" key="2">
    <source>
        <dbReference type="Proteomes" id="UP000050794"/>
    </source>
</evidence>
<protein>
    <submittedName>
        <fullName evidence="1 3">Uncharacterized protein</fullName>
    </submittedName>
</protein>
<dbReference type="EMBL" id="UYWY01000726">
    <property type="protein sequence ID" value="VDM25495.1"/>
    <property type="molecule type" value="Genomic_DNA"/>
</dbReference>
<sequence length="117" mass="13578">MNAGGLATVQPIAQTAIPQERTTPHQHVKRMTYDGETLSAASLELRARFAGSIEKMKVIAERAKQRQDAARPALIKREREDQQKYHRRVSLRTFQMRNFKIKAFHPRSYIQKNYKLA</sequence>